<sequence length="176" mass="19232">MTATAVNATTATLSRERADLLETLANHRRFLRFAVRNLTDEQARLTPTVSELSLGGLVKHVAAVERGWADFIVRGTVAQELSPEKYAEFAADFVLAEHETLAGVLTAYEDVAAATDELVRTVDLDADHALPEAPWFESGARWSNRRALAHILAETAQHAGHADIIRETIDGQKTMG</sequence>
<evidence type="ECO:0000313" key="1">
    <source>
        <dbReference type="EMBL" id="MBB3087324.1"/>
    </source>
</evidence>
<dbReference type="SUPFAM" id="SSF109854">
    <property type="entry name" value="DinB/YfiT-like putative metalloenzymes"/>
    <property type="match status" value="1"/>
</dbReference>
<protein>
    <submittedName>
        <fullName evidence="1">Putative damage-inducible protein DinB</fullName>
    </submittedName>
</protein>
<dbReference type="EMBL" id="JACHXG010000001">
    <property type="protein sequence ID" value="MBB3087324.1"/>
    <property type="molecule type" value="Genomic_DNA"/>
</dbReference>
<name>A0A7W5F6Q3_9ACTN</name>
<keyword evidence="2" id="KW-1185">Reference proteome</keyword>
<evidence type="ECO:0000313" key="2">
    <source>
        <dbReference type="Proteomes" id="UP000577707"/>
    </source>
</evidence>
<dbReference type="InterPro" id="IPR007061">
    <property type="entry name" value="MST-like"/>
</dbReference>
<dbReference type="Pfam" id="PF04978">
    <property type="entry name" value="MST"/>
    <property type="match status" value="1"/>
</dbReference>
<dbReference type="Gene3D" id="1.20.120.450">
    <property type="entry name" value="dinb family like domain"/>
    <property type="match status" value="1"/>
</dbReference>
<dbReference type="RefSeq" id="WP_183541463.1">
    <property type="nucleotide sequence ID" value="NZ_BMQT01000001.1"/>
</dbReference>
<dbReference type="InterPro" id="IPR034660">
    <property type="entry name" value="DinB/YfiT-like"/>
</dbReference>
<dbReference type="AlphaFoldDB" id="A0A7W5F6Q3"/>
<organism evidence="1 2">
    <name type="scientific">Nocardioides albus</name>
    <dbReference type="NCBI Taxonomy" id="1841"/>
    <lineage>
        <taxon>Bacteria</taxon>
        <taxon>Bacillati</taxon>
        <taxon>Actinomycetota</taxon>
        <taxon>Actinomycetes</taxon>
        <taxon>Propionibacteriales</taxon>
        <taxon>Nocardioidaceae</taxon>
        <taxon>Nocardioides</taxon>
    </lineage>
</organism>
<reference evidence="1 2" key="1">
    <citation type="submission" date="2020-08" db="EMBL/GenBank/DDBJ databases">
        <title>Genomic Encyclopedia of Type Strains, Phase III (KMG-III): the genomes of soil and plant-associated and newly described type strains.</title>
        <authorList>
            <person name="Whitman W."/>
        </authorList>
    </citation>
    <scope>NUCLEOTIDE SEQUENCE [LARGE SCALE GENOMIC DNA]</scope>
    <source>
        <strain evidence="1 2">CECT 3302</strain>
    </source>
</reference>
<dbReference type="Proteomes" id="UP000577707">
    <property type="component" value="Unassembled WGS sequence"/>
</dbReference>
<proteinExistence type="predicted"/>
<accession>A0A7W5F6Q3</accession>
<comment type="caution">
    <text evidence="1">The sequence shown here is derived from an EMBL/GenBank/DDBJ whole genome shotgun (WGS) entry which is preliminary data.</text>
</comment>
<gene>
    <name evidence="1" type="ORF">FHS12_000247</name>
</gene>